<evidence type="ECO:0000256" key="9">
    <source>
        <dbReference type="ARBA" id="ARBA00023128"/>
    </source>
</evidence>
<sequence>MAGLMRAFTRVRRSMAAAPFGSIIARHSYATEASTTGSSGKLLVNLVAPHQALLSKFEARQVNLSSSDGDMGILASHVPTIAQLKPGVIEVFGNEKTIKYFVSGGFAVVNPDSSLNINAVEAVSVTDLDFEAAKRSVEDATKRLSSGTEEERVEAKIQLEVFEAVVAAAKHA</sequence>
<evidence type="ECO:0000259" key="13">
    <source>
        <dbReference type="Pfam" id="PF02823"/>
    </source>
</evidence>
<dbReference type="InterPro" id="IPR001469">
    <property type="entry name" value="ATP_synth_F1_dsu/esu"/>
</dbReference>
<dbReference type="Proteomes" id="UP001648503">
    <property type="component" value="Unassembled WGS sequence"/>
</dbReference>
<dbReference type="PANTHER" id="PTHR13822">
    <property type="entry name" value="ATP SYNTHASE DELTA/EPSILON CHAIN"/>
    <property type="match status" value="1"/>
</dbReference>
<reference evidence="14 15" key="1">
    <citation type="submission" date="2021-02" db="EMBL/GenBank/DDBJ databases">
        <title>Variation within the Batrachochytrium salamandrivorans European outbreak.</title>
        <authorList>
            <person name="Kelly M."/>
            <person name="Pasmans F."/>
            <person name="Shea T.P."/>
            <person name="Munoz J.F."/>
            <person name="Carranza S."/>
            <person name="Cuomo C.A."/>
            <person name="Martel A."/>
        </authorList>
    </citation>
    <scope>NUCLEOTIDE SEQUENCE [LARGE SCALE GENOMIC DNA]</scope>
    <source>
        <strain evidence="14 15">AMFP18/2</strain>
    </source>
</reference>
<dbReference type="EMBL" id="JAFCIX010000391">
    <property type="protein sequence ID" value="KAH6592043.1"/>
    <property type="molecule type" value="Genomic_DNA"/>
</dbReference>
<dbReference type="Gene3D" id="2.60.15.10">
    <property type="entry name" value="F0F1 ATP synthase delta/epsilon subunit, N-terminal"/>
    <property type="match status" value="1"/>
</dbReference>
<evidence type="ECO:0000313" key="14">
    <source>
        <dbReference type="EMBL" id="KAH6592043.1"/>
    </source>
</evidence>
<dbReference type="SUPFAM" id="SSF51344">
    <property type="entry name" value="Epsilon subunit of F1F0-ATP synthase N-terminal domain"/>
    <property type="match status" value="1"/>
</dbReference>
<evidence type="ECO:0000256" key="3">
    <source>
        <dbReference type="ARBA" id="ARBA00016960"/>
    </source>
</evidence>
<keyword evidence="9" id="KW-0496">Mitochondrion</keyword>
<evidence type="ECO:0000256" key="5">
    <source>
        <dbReference type="ARBA" id="ARBA00022781"/>
    </source>
</evidence>
<keyword evidence="6" id="KW-0999">Mitochondrion inner membrane</keyword>
<evidence type="ECO:0000256" key="7">
    <source>
        <dbReference type="ARBA" id="ARBA00022946"/>
    </source>
</evidence>
<evidence type="ECO:0000256" key="2">
    <source>
        <dbReference type="ARBA" id="ARBA00005712"/>
    </source>
</evidence>
<evidence type="ECO:0000313" key="15">
    <source>
        <dbReference type="Proteomes" id="UP001648503"/>
    </source>
</evidence>
<evidence type="ECO:0000256" key="4">
    <source>
        <dbReference type="ARBA" id="ARBA00022448"/>
    </source>
</evidence>
<dbReference type="HAMAP" id="MF_00530">
    <property type="entry name" value="ATP_synth_epsil_bac"/>
    <property type="match status" value="1"/>
</dbReference>
<comment type="subcellular location">
    <subcellularLocation>
        <location evidence="1">Mitochondrion inner membrane</location>
    </subcellularLocation>
</comment>
<feature type="domain" description="ATP synthase F1 complex delta/epsilon subunit N-terminal" evidence="13">
    <location>
        <begin position="44"/>
        <end position="113"/>
    </location>
</feature>
<dbReference type="InterPro" id="IPR036771">
    <property type="entry name" value="ATPsynth_dsu/esu_N"/>
</dbReference>
<keyword evidence="10" id="KW-0472">Membrane</keyword>
<keyword evidence="4" id="KW-0813">Transport</keyword>
<keyword evidence="7" id="KW-0809">Transit peptide</keyword>
<keyword evidence="15" id="KW-1185">Reference proteome</keyword>
<accession>A0ABQ8F7G6</accession>
<evidence type="ECO:0000256" key="11">
    <source>
        <dbReference type="ARBA" id="ARBA00023196"/>
    </source>
</evidence>
<protein>
    <recommendedName>
        <fullName evidence="3">ATP synthase subunit delta, mitochondrial</fullName>
    </recommendedName>
    <alternativeName>
        <fullName evidence="12">F-ATPase delta subunit</fullName>
    </alternativeName>
</protein>
<proteinExistence type="inferred from homology"/>
<dbReference type="Gene3D" id="1.20.5.440">
    <property type="entry name" value="ATP synthase delta/epsilon subunit, C-terminal domain"/>
    <property type="match status" value="1"/>
</dbReference>
<name>A0ABQ8F7G6_9FUNG</name>
<keyword evidence="5" id="KW-0375">Hydrogen ion transport</keyword>
<evidence type="ECO:0000256" key="10">
    <source>
        <dbReference type="ARBA" id="ARBA00023136"/>
    </source>
</evidence>
<evidence type="ECO:0000256" key="8">
    <source>
        <dbReference type="ARBA" id="ARBA00023065"/>
    </source>
</evidence>
<dbReference type="Pfam" id="PF02823">
    <property type="entry name" value="ATP-synt_DE_N"/>
    <property type="match status" value="1"/>
</dbReference>
<dbReference type="InterPro" id="IPR020546">
    <property type="entry name" value="ATP_synth_F1_dsu/esu_N"/>
</dbReference>
<comment type="similarity">
    <text evidence="2">Belongs to the ATPase epsilon chain family.</text>
</comment>
<evidence type="ECO:0000256" key="12">
    <source>
        <dbReference type="ARBA" id="ARBA00031669"/>
    </source>
</evidence>
<keyword evidence="8" id="KW-0406">Ion transport</keyword>
<gene>
    <name evidence="14" type="ORF">BASA50_008326</name>
</gene>
<comment type="caution">
    <text evidence="14">The sequence shown here is derived from an EMBL/GenBank/DDBJ whole genome shotgun (WGS) entry which is preliminary data.</text>
</comment>
<keyword evidence="11" id="KW-0139">CF(1)</keyword>
<keyword evidence="11" id="KW-0066">ATP synthesis</keyword>
<evidence type="ECO:0000256" key="1">
    <source>
        <dbReference type="ARBA" id="ARBA00004273"/>
    </source>
</evidence>
<dbReference type="NCBIfam" id="TIGR01216">
    <property type="entry name" value="ATP_synt_epsi"/>
    <property type="match status" value="1"/>
</dbReference>
<evidence type="ECO:0000256" key="6">
    <source>
        <dbReference type="ARBA" id="ARBA00022792"/>
    </source>
</evidence>
<organism evidence="14 15">
    <name type="scientific">Batrachochytrium salamandrivorans</name>
    <dbReference type="NCBI Taxonomy" id="1357716"/>
    <lineage>
        <taxon>Eukaryota</taxon>
        <taxon>Fungi</taxon>
        <taxon>Fungi incertae sedis</taxon>
        <taxon>Chytridiomycota</taxon>
        <taxon>Chytridiomycota incertae sedis</taxon>
        <taxon>Chytridiomycetes</taxon>
        <taxon>Rhizophydiales</taxon>
        <taxon>Rhizophydiales incertae sedis</taxon>
        <taxon>Batrachochytrium</taxon>
    </lineage>
</organism>
<dbReference type="PANTHER" id="PTHR13822:SF7">
    <property type="entry name" value="ATP SYNTHASE SUBUNIT DELTA, MITOCHONDRIAL"/>
    <property type="match status" value="1"/>
</dbReference>
<dbReference type="CDD" id="cd12152">
    <property type="entry name" value="F1-ATPase_delta"/>
    <property type="match status" value="1"/>
</dbReference>